<dbReference type="GO" id="GO:0015937">
    <property type="term" value="P:coenzyme A biosynthetic process"/>
    <property type="evidence" value="ECO:0007669"/>
    <property type="project" value="UniProtKB-KW"/>
</dbReference>
<evidence type="ECO:0000259" key="16">
    <source>
        <dbReference type="Pfam" id="PF01467"/>
    </source>
</evidence>
<keyword evidence="6 15" id="KW-0808">Transferase</keyword>
<dbReference type="HAMAP" id="MF_00244">
    <property type="entry name" value="NaMN_adenylyltr"/>
    <property type="match status" value="1"/>
</dbReference>
<feature type="domain" description="Cytidyltransferase-like" evidence="16">
    <location>
        <begin position="12"/>
        <end position="172"/>
    </location>
</feature>
<dbReference type="GO" id="GO:0004515">
    <property type="term" value="F:nicotinate-nucleotide adenylyltransferase activity"/>
    <property type="evidence" value="ECO:0007669"/>
    <property type="project" value="UniProtKB-UniRule"/>
</dbReference>
<dbReference type="RefSeq" id="WP_114984113.1">
    <property type="nucleotide sequence ID" value="NZ_CP027806.1"/>
</dbReference>
<comment type="pathway">
    <text evidence="2 15">Cofactor biosynthesis; NAD(+) biosynthesis; deamido-NAD(+) from nicotinate D-ribonucleotide: step 1/1.</text>
</comment>
<name>A0A345UK56_9BACT</name>
<dbReference type="PRINTS" id="PR01020">
    <property type="entry name" value="LPSBIOSNTHSS"/>
</dbReference>
<evidence type="ECO:0000313" key="17">
    <source>
        <dbReference type="EMBL" id="AXJ00858.1"/>
    </source>
</evidence>
<sequence length="199" mass="22280">MRQTAGAKIIGIYGGSFDPVHKGHVSVVKSVLSDGAVNEVWITPAAQSPFKHNGAVCPFRHRSAMLKLAFQDEMRVRVCEIEQELPKPSFTLQTLRTLRAKYPAYSFMLCLGSDNLRHFTAWHGYDEILKTTKLLVALRPAFSADAIPKEVLKSVQFLNHQPVAVSSTDARAKLRTEQFSHDVPDEVSAYIKAHKLYET</sequence>
<evidence type="ECO:0000256" key="11">
    <source>
        <dbReference type="ARBA" id="ARBA00022993"/>
    </source>
</evidence>
<protein>
    <recommendedName>
        <fullName evidence="15">Probable nicotinate-nucleotide adenylyltransferase</fullName>
        <ecNumber evidence="15">2.7.7.18</ecNumber>
    </recommendedName>
    <alternativeName>
        <fullName evidence="15">Deamido-NAD(+) diphosphorylase</fullName>
    </alternativeName>
    <alternativeName>
        <fullName evidence="15">Deamido-NAD(+) pyrophosphorylase</fullName>
    </alternativeName>
    <alternativeName>
        <fullName evidence="15">Nicotinate mononucleotide adenylyltransferase</fullName>
        <shortName evidence="15">NaMN adenylyltransferase</shortName>
    </alternativeName>
</protein>
<dbReference type="PANTHER" id="PTHR39321:SF3">
    <property type="entry name" value="PHOSPHOPANTETHEINE ADENYLYLTRANSFERASE"/>
    <property type="match status" value="1"/>
</dbReference>
<dbReference type="InterPro" id="IPR001980">
    <property type="entry name" value="PPAT"/>
</dbReference>
<dbReference type="AlphaFoldDB" id="A0A345UK56"/>
<dbReference type="Pfam" id="PF01467">
    <property type="entry name" value="CTP_transf_like"/>
    <property type="match status" value="1"/>
</dbReference>
<comment type="catalytic activity">
    <reaction evidence="14 15">
        <text>nicotinate beta-D-ribonucleotide + ATP + H(+) = deamido-NAD(+) + diphosphate</text>
        <dbReference type="Rhea" id="RHEA:22860"/>
        <dbReference type="ChEBI" id="CHEBI:15378"/>
        <dbReference type="ChEBI" id="CHEBI:30616"/>
        <dbReference type="ChEBI" id="CHEBI:33019"/>
        <dbReference type="ChEBI" id="CHEBI:57502"/>
        <dbReference type="ChEBI" id="CHEBI:58437"/>
        <dbReference type="EC" id="2.7.7.18"/>
    </reaction>
</comment>
<dbReference type="GO" id="GO:0009435">
    <property type="term" value="P:NAD+ biosynthetic process"/>
    <property type="evidence" value="ECO:0007669"/>
    <property type="project" value="UniProtKB-UniRule"/>
</dbReference>
<dbReference type="InterPro" id="IPR004821">
    <property type="entry name" value="Cyt_trans-like"/>
</dbReference>
<dbReference type="EMBL" id="CP027806">
    <property type="protein sequence ID" value="AXJ00858.1"/>
    <property type="molecule type" value="Genomic_DNA"/>
</dbReference>
<evidence type="ECO:0000256" key="12">
    <source>
        <dbReference type="ARBA" id="ARBA00023027"/>
    </source>
</evidence>
<keyword evidence="7 15" id="KW-0548">Nucleotidyltransferase</keyword>
<evidence type="ECO:0000256" key="10">
    <source>
        <dbReference type="ARBA" id="ARBA00022842"/>
    </source>
</evidence>
<evidence type="ECO:0000256" key="14">
    <source>
        <dbReference type="ARBA" id="ARBA00048721"/>
    </source>
</evidence>
<keyword evidence="11" id="KW-0173">Coenzyme A biosynthesis</keyword>
<evidence type="ECO:0000256" key="4">
    <source>
        <dbReference type="ARBA" id="ARBA00022490"/>
    </source>
</evidence>
<dbReference type="PANTHER" id="PTHR39321">
    <property type="entry name" value="NICOTINATE-NUCLEOTIDE ADENYLYLTRANSFERASE-RELATED"/>
    <property type="match status" value="1"/>
</dbReference>
<gene>
    <name evidence="15" type="primary">nadD</name>
    <name evidence="17" type="ORF">CYPRO_1607</name>
</gene>
<keyword evidence="5 15" id="KW-0662">Pyridine nucleotide biosynthesis</keyword>
<evidence type="ECO:0000256" key="5">
    <source>
        <dbReference type="ARBA" id="ARBA00022642"/>
    </source>
</evidence>
<evidence type="ECO:0000256" key="15">
    <source>
        <dbReference type="HAMAP-Rule" id="MF_00244"/>
    </source>
</evidence>
<evidence type="ECO:0000256" key="8">
    <source>
        <dbReference type="ARBA" id="ARBA00022741"/>
    </source>
</evidence>
<dbReference type="SUPFAM" id="SSF52374">
    <property type="entry name" value="Nucleotidylyl transferase"/>
    <property type="match status" value="1"/>
</dbReference>
<keyword evidence="4" id="KW-0963">Cytoplasm</keyword>
<dbReference type="GO" id="GO:0005524">
    <property type="term" value="F:ATP binding"/>
    <property type="evidence" value="ECO:0007669"/>
    <property type="project" value="UniProtKB-KW"/>
</dbReference>
<dbReference type="GO" id="GO:0004595">
    <property type="term" value="F:pantetheine-phosphate adenylyltransferase activity"/>
    <property type="evidence" value="ECO:0007669"/>
    <property type="project" value="UniProtKB-EC"/>
</dbReference>
<dbReference type="InterPro" id="IPR005248">
    <property type="entry name" value="NadD/NMNAT"/>
</dbReference>
<accession>A0A345UK56</accession>
<keyword evidence="12 15" id="KW-0520">NAD</keyword>
<dbReference type="NCBIfam" id="TIGR00125">
    <property type="entry name" value="cyt_tran_rel"/>
    <property type="match status" value="1"/>
</dbReference>
<dbReference type="EC" id="2.7.7.18" evidence="15"/>
<dbReference type="Gene3D" id="3.40.50.620">
    <property type="entry name" value="HUPs"/>
    <property type="match status" value="1"/>
</dbReference>
<keyword evidence="9 15" id="KW-0067">ATP-binding</keyword>
<evidence type="ECO:0000256" key="2">
    <source>
        <dbReference type="ARBA" id="ARBA00005019"/>
    </source>
</evidence>
<dbReference type="UniPathway" id="UPA00253">
    <property type="reaction ID" value="UER00332"/>
</dbReference>
<evidence type="ECO:0000256" key="7">
    <source>
        <dbReference type="ARBA" id="ARBA00022695"/>
    </source>
</evidence>
<dbReference type="KEGG" id="cprv:CYPRO_1607"/>
<evidence type="ECO:0000256" key="3">
    <source>
        <dbReference type="ARBA" id="ARBA00009014"/>
    </source>
</evidence>
<evidence type="ECO:0000256" key="1">
    <source>
        <dbReference type="ARBA" id="ARBA00002324"/>
    </source>
</evidence>
<comment type="catalytic activity">
    <reaction evidence="13">
        <text>(R)-4'-phosphopantetheine + ATP + H(+) = 3'-dephospho-CoA + diphosphate</text>
        <dbReference type="Rhea" id="RHEA:19801"/>
        <dbReference type="ChEBI" id="CHEBI:15378"/>
        <dbReference type="ChEBI" id="CHEBI:30616"/>
        <dbReference type="ChEBI" id="CHEBI:33019"/>
        <dbReference type="ChEBI" id="CHEBI:57328"/>
        <dbReference type="ChEBI" id="CHEBI:61723"/>
        <dbReference type="EC" id="2.7.7.3"/>
    </reaction>
</comment>
<reference evidence="17 18" key="1">
    <citation type="submission" date="2018-03" db="EMBL/GenBank/DDBJ databases">
        <title>Phenotypic and genomic properties of Cyclonatronum proteinivorum gen. nov., sp. nov., a haloalkaliphilic bacteroidete from soda lakes possessing Na+-translocating rhodopsin.</title>
        <authorList>
            <person name="Toshchakov S.V."/>
            <person name="Korzhenkov A."/>
            <person name="Samarov N.I."/>
            <person name="Kublanov I.V."/>
            <person name="Muntyan M.S."/>
            <person name="Sorokin D.Y."/>
        </authorList>
    </citation>
    <scope>NUCLEOTIDE SEQUENCE [LARGE SCALE GENOMIC DNA]</scope>
    <source>
        <strain evidence="17 18">Omega</strain>
    </source>
</reference>
<keyword evidence="18" id="KW-1185">Reference proteome</keyword>
<comment type="similarity">
    <text evidence="3 15">Belongs to the NadD family.</text>
</comment>
<keyword evidence="8 15" id="KW-0547">Nucleotide-binding</keyword>
<keyword evidence="10" id="KW-0460">Magnesium</keyword>
<dbReference type="NCBIfam" id="TIGR00482">
    <property type="entry name" value="nicotinate (nicotinamide) nucleotide adenylyltransferase"/>
    <property type="match status" value="1"/>
</dbReference>
<dbReference type="OrthoDB" id="5295945at2"/>
<proteinExistence type="inferred from homology"/>
<evidence type="ECO:0000256" key="13">
    <source>
        <dbReference type="ARBA" id="ARBA00029346"/>
    </source>
</evidence>
<organism evidence="17 18">
    <name type="scientific">Cyclonatronum proteinivorum</name>
    <dbReference type="NCBI Taxonomy" id="1457365"/>
    <lineage>
        <taxon>Bacteria</taxon>
        <taxon>Pseudomonadati</taxon>
        <taxon>Balneolota</taxon>
        <taxon>Balneolia</taxon>
        <taxon>Balneolales</taxon>
        <taxon>Cyclonatronaceae</taxon>
        <taxon>Cyclonatronum</taxon>
    </lineage>
</organism>
<evidence type="ECO:0000256" key="9">
    <source>
        <dbReference type="ARBA" id="ARBA00022840"/>
    </source>
</evidence>
<evidence type="ECO:0000313" key="18">
    <source>
        <dbReference type="Proteomes" id="UP000254808"/>
    </source>
</evidence>
<evidence type="ECO:0000256" key="6">
    <source>
        <dbReference type="ARBA" id="ARBA00022679"/>
    </source>
</evidence>
<dbReference type="InterPro" id="IPR014729">
    <property type="entry name" value="Rossmann-like_a/b/a_fold"/>
</dbReference>
<dbReference type="Proteomes" id="UP000254808">
    <property type="component" value="Chromosome"/>
</dbReference>
<dbReference type="CDD" id="cd02165">
    <property type="entry name" value="NMNAT"/>
    <property type="match status" value="1"/>
</dbReference>
<comment type="function">
    <text evidence="1 15">Catalyzes the reversible adenylation of nicotinate mononucleotide (NaMN) to nicotinic acid adenine dinucleotide (NaAD).</text>
</comment>